<keyword evidence="5" id="KW-1185">Reference proteome</keyword>
<dbReference type="KEGG" id="hsc:HVS_09125"/>
<dbReference type="OrthoDB" id="9794671at2"/>
<evidence type="ECO:0000313" key="4">
    <source>
        <dbReference type="EMBL" id="PQQ67622.1"/>
    </source>
</evidence>
<dbReference type="InterPro" id="IPR013693">
    <property type="entry name" value="SpoIID/LytB_N"/>
</dbReference>
<evidence type="ECO:0000313" key="6">
    <source>
        <dbReference type="Proteomes" id="UP000239720"/>
    </source>
</evidence>
<dbReference type="RefSeq" id="WP_101301431.1">
    <property type="nucleotide sequence ID" value="NZ_CP025197.1"/>
</dbReference>
<proteinExistence type="predicted"/>
<evidence type="ECO:0000256" key="1">
    <source>
        <dbReference type="SAM" id="Phobius"/>
    </source>
</evidence>
<dbReference type="GO" id="GO:0030288">
    <property type="term" value="C:outer membrane-bounded periplasmic space"/>
    <property type="evidence" value="ECO:0007669"/>
    <property type="project" value="TreeGrafter"/>
</dbReference>
<dbReference type="InterPro" id="IPR051922">
    <property type="entry name" value="Bact_Sporulation_Assoc"/>
</dbReference>
<feature type="domain" description="Sporulation stage II protein D amidase enhancer LytB N-terminal" evidence="2">
    <location>
        <begin position="239"/>
        <end position="328"/>
    </location>
</feature>
<evidence type="ECO:0000313" key="3">
    <source>
        <dbReference type="EMBL" id="AUG57731.1"/>
    </source>
</evidence>
<sequence>MRFINFTESKLLKKLLLSIITVVIFGICAVFTTVVTYANVPEIVRIGLYFNDSQTGQYTALSNFSIDAANGVQLGIIKDNKFNFLIPETFKNTITISKDFAKNSLESYHVKICGGFNSYNSLIDELNKIKKSGIDAYPVYNDEWQIWEGVYLSYEEAEKSIEEVLKLKLNGYKCSVVQPSLKRIAALSENNKVLFIFDSNESVFGISPSPENQPKVFRINKDNEKRFRGCLEVKRIDGSDMTLINVLPLEEYLYGVVPYEIQASSHPEALKAQAVAARTYSVNNLGKYNRLNFDMCGTVYSQVYKGYNGETAATNKAVDDTKGEIVTYNGKPAAVFYFSSSGGRTEDVKNVWGSTGYPYLVSVEDKYESGTSWRYEWEVSYTAKKIAEIMASRGFDIGNILGIDVTKRSQAGRAIELVVRGSKGERVYKNSNTRSFLNLDSQWFYITTDADVLVKTGEDTYEKTQLAGKKVMTSSGLTTISGDVSVVSRGNKKIKIPATPTIFTFTGRGWGHAVGMSQEGAKGMANNGYKYDEILGHYFPGTKVEKKY</sequence>
<dbReference type="Proteomes" id="UP000233534">
    <property type="component" value="Chromosome"/>
</dbReference>
<evidence type="ECO:0000313" key="5">
    <source>
        <dbReference type="Proteomes" id="UP000233534"/>
    </source>
</evidence>
<feature type="transmembrane region" description="Helical" evidence="1">
    <location>
        <begin position="15"/>
        <end position="38"/>
    </location>
</feature>
<dbReference type="EMBL" id="CP025197">
    <property type="protein sequence ID" value="AUG57731.1"/>
    <property type="molecule type" value="Genomic_DNA"/>
</dbReference>
<dbReference type="AlphaFoldDB" id="A0A2K9EMB8"/>
<reference evidence="4 6" key="2">
    <citation type="journal article" date="2018" name="Syst. Appl. Microbiol.">
        <title>Characterization and high-quality draft genome sequence of Herbivorax saccincola A7, an anaerobic, alkaliphilic, thermophilic, cellulolytic, and xylanolytic bacterium.</title>
        <authorList>
            <person name="Aikawa S."/>
            <person name="Baramee S."/>
            <person name="Sermsathanaswadi J."/>
            <person name="Thianheng P."/>
            <person name="Tachaapaikoon C."/>
            <person name="Shikata A."/>
            <person name="Waeonukul R."/>
            <person name="Pason P."/>
            <person name="Ratanakhanokchai K."/>
            <person name="Kosugi A."/>
        </authorList>
    </citation>
    <scope>NUCLEOTIDE SEQUENCE [LARGE SCALE GENOMIC DNA]</scope>
    <source>
        <strain evidence="4 6">A7</strain>
    </source>
</reference>
<name>A0A2K9EMB8_9FIRM</name>
<accession>A0A2K9EMB8</accession>
<keyword evidence="1" id="KW-1133">Transmembrane helix</keyword>
<keyword evidence="1" id="KW-0812">Transmembrane</keyword>
<protein>
    <submittedName>
        <fullName evidence="3">Amidase enhancer</fullName>
    </submittedName>
    <submittedName>
        <fullName evidence="4">Stage II sporulation protein SpoIID</fullName>
    </submittedName>
</protein>
<gene>
    <name evidence="3" type="primary">lytB1</name>
    <name evidence="4" type="ORF">B9R14_13260</name>
    <name evidence="3" type="ORF">HVS_09125</name>
</gene>
<dbReference type="Pfam" id="PF08486">
    <property type="entry name" value="SpoIID"/>
    <property type="match status" value="1"/>
</dbReference>
<organism evidence="3 5">
    <name type="scientific">Acetivibrio saccincola</name>
    <dbReference type="NCBI Taxonomy" id="1677857"/>
    <lineage>
        <taxon>Bacteria</taxon>
        <taxon>Bacillati</taxon>
        <taxon>Bacillota</taxon>
        <taxon>Clostridia</taxon>
        <taxon>Eubacteriales</taxon>
        <taxon>Oscillospiraceae</taxon>
        <taxon>Acetivibrio</taxon>
    </lineage>
</organism>
<dbReference type="PANTHER" id="PTHR30032:SF4">
    <property type="entry name" value="AMIDASE ENHANCER"/>
    <property type="match status" value="1"/>
</dbReference>
<dbReference type="PANTHER" id="PTHR30032">
    <property type="entry name" value="N-ACETYLMURAMOYL-L-ALANINE AMIDASE-RELATED"/>
    <property type="match status" value="1"/>
</dbReference>
<evidence type="ECO:0000259" key="2">
    <source>
        <dbReference type="Pfam" id="PF08486"/>
    </source>
</evidence>
<dbReference type="GO" id="GO:0030435">
    <property type="term" value="P:sporulation resulting in formation of a cellular spore"/>
    <property type="evidence" value="ECO:0007669"/>
    <property type="project" value="InterPro"/>
</dbReference>
<dbReference type="NCBIfam" id="TIGR02669">
    <property type="entry name" value="SpoIID_LytB"/>
    <property type="match status" value="1"/>
</dbReference>
<dbReference type="Proteomes" id="UP000239720">
    <property type="component" value="Unassembled WGS sequence"/>
</dbReference>
<reference evidence="3 5" key="1">
    <citation type="submission" date="2017-12" db="EMBL/GenBank/DDBJ databases">
        <title>Complete genome sequence of Herbivorax saccincola GGR1, a novel Cellulosome-producing hydrolytic bacterium in a thermophilic biogas plant, established by Illumina and Nanopore MinION sequencing.</title>
        <authorList>
            <person name="Pechtl A."/>
            <person name="Ruckert C."/>
            <person name="Koeck D.E."/>
            <person name="Maus I."/>
            <person name="Winkler A."/>
            <person name="Kalinowski J."/>
            <person name="Puhler A."/>
            <person name="Schwarz W.W."/>
            <person name="Zverlov V.V."/>
            <person name="Schluter A."/>
            <person name="Liebl W."/>
        </authorList>
    </citation>
    <scope>NUCLEOTIDE SEQUENCE [LARGE SCALE GENOMIC DNA]</scope>
    <source>
        <strain evidence="3">GGR1</strain>
        <strain evidence="5">SR1</strain>
    </source>
</reference>
<dbReference type="InterPro" id="IPR013486">
    <property type="entry name" value="SpoIID/LytB"/>
</dbReference>
<dbReference type="EMBL" id="NEMB01000003">
    <property type="protein sequence ID" value="PQQ67622.1"/>
    <property type="molecule type" value="Genomic_DNA"/>
</dbReference>
<keyword evidence="1" id="KW-0472">Membrane</keyword>